<evidence type="ECO:0000259" key="1">
    <source>
        <dbReference type="Pfam" id="PF13472"/>
    </source>
</evidence>
<dbReference type="PANTHER" id="PTHR30383">
    <property type="entry name" value="THIOESTERASE 1/PROTEASE 1/LYSOPHOSPHOLIPASE L1"/>
    <property type="match status" value="1"/>
</dbReference>
<reference evidence="2 3" key="1">
    <citation type="submission" date="2016-10" db="EMBL/GenBank/DDBJ databases">
        <authorList>
            <person name="de Groot N.N."/>
        </authorList>
    </citation>
    <scope>NUCLEOTIDE SEQUENCE [LARGE SCALE GENOMIC DNA]</scope>
    <source>
        <strain evidence="2 3">NLAE-zl-C57</strain>
    </source>
</reference>
<dbReference type="GO" id="GO:0004622">
    <property type="term" value="F:phosphatidylcholine lysophospholipase activity"/>
    <property type="evidence" value="ECO:0007669"/>
    <property type="project" value="TreeGrafter"/>
</dbReference>
<gene>
    <name evidence="2" type="ORF">SAMN05192582_100683</name>
</gene>
<evidence type="ECO:0000313" key="2">
    <source>
        <dbReference type="EMBL" id="SDH47357.1"/>
    </source>
</evidence>
<dbReference type="RefSeq" id="WP_074636224.1">
    <property type="nucleotide sequence ID" value="NZ_FNDO01000006.1"/>
</dbReference>
<proteinExistence type="predicted"/>
<protein>
    <submittedName>
        <fullName evidence="2">Lysophospholipase L1</fullName>
    </submittedName>
</protein>
<sequence length="663" mass="73507">MLNRIFFKLVFLGICISFLGISITSCKNYDDDIQSLENQVGTIDSETGNLRKQLENVINGKLTVANYEPTAEGGWKLYLSNGKAVNIPATKNGSSLLLFRTEGGYWETKEASAEEWKQVKDVLDNPVADSQTGLKAIKGKVYIGNTETALTYEKEKVLLAENKTDKTLYIMIGSESYLIPMNGSSYTGIGSITLLSAKDWLEATVIEDAEGNAVAFAPAKAQFKILPEGIDLSEAVYTCGDMHVITRNAVPSMNAEKESFDGRILTMRFSPSAVNDQAYYAATLDIALGKSKKSSRYFVVRPTVKKIADAVLLVKETEKPATNAQIPCTSEMDLNDYFASHFTIGFAEEETGTYQSIEELGFETESVKTEFSLEQASNRGYLLEDGKTLKANGDDAVNCKVNVKYSIGKATLNYTIGFRSMEYVAKSITLGKNEQVRIACVGNSITAGSGILDAGENGYPAQLNKLLGTKYQVLNCGASGTTMTKLRPWMYLLQNERFDYSQNSPYFQRALDLNPHIVIIKLGTNDSKKDGLGDHWEIHKEEYATELEKMVLKFKENGSSKGGIQPIFYLCYPCMTTDNNGFGIKNTTIETKIIPEINAIAKKNHWNVIDLHYDLLDPMNDEDFTRETDSKQNDNVHPNSKGAAKLAAKIKEELERTLTVEWE</sequence>
<dbReference type="Gene3D" id="3.40.50.1110">
    <property type="entry name" value="SGNH hydrolase"/>
    <property type="match status" value="1"/>
</dbReference>
<dbReference type="PANTHER" id="PTHR30383:SF5">
    <property type="entry name" value="SGNH HYDROLASE-TYPE ESTERASE DOMAIN-CONTAINING PROTEIN"/>
    <property type="match status" value="1"/>
</dbReference>
<dbReference type="AlphaFoldDB" id="A0A1G8CP71"/>
<dbReference type="SUPFAM" id="SSF52266">
    <property type="entry name" value="SGNH hydrolase"/>
    <property type="match status" value="1"/>
</dbReference>
<name>A0A1G8CP71_BACOV</name>
<dbReference type="InterPro" id="IPR013830">
    <property type="entry name" value="SGNH_hydro"/>
</dbReference>
<dbReference type="PROSITE" id="PS51257">
    <property type="entry name" value="PROKAR_LIPOPROTEIN"/>
    <property type="match status" value="1"/>
</dbReference>
<dbReference type="EMBL" id="FNDO01000006">
    <property type="protein sequence ID" value="SDH47357.1"/>
    <property type="molecule type" value="Genomic_DNA"/>
</dbReference>
<dbReference type="InterPro" id="IPR051532">
    <property type="entry name" value="Ester_Hydrolysis_Enzymes"/>
</dbReference>
<dbReference type="InterPro" id="IPR036514">
    <property type="entry name" value="SGNH_hydro_sf"/>
</dbReference>
<dbReference type="Pfam" id="PF13472">
    <property type="entry name" value="Lipase_GDSL_2"/>
    <property type="match status" value="1"/>
</dbReference>
<dbReference type="Proteomes" id="UP000181870">
    <property type="component" value="Unassembled WGS sequence"/>
</dbReference>
<accession>A0A1G8CP71</accession>
<evidence type="ECO:0000313" key="3">
    <source>
        <dbReference type="Proteomes" id="UP000181870"/>
    </source>
</evidence>
<organism evidence="2 3">
    <name type="scientific">Bacteroides ovatus</name>
    <dbReference type="NCBI Taxonomy" id="28116"/>
    <lineage>
        <taxon>Bacteria</taxon>
        <taxon>Pseudomonadati</taxon>
        <taxon>Bacteroidota</taxon>
        <taxon>Bacteroidia</taxon>
        <taxon>Bacteroidales</taxon>
        <taxon>Bacteroidaceae</taxon>
        <taxon>Bacteroides</taxon>
    </lineage>
</organism>
<feature type="domain" description="SGNH hydrolase-type esterase" evidence="1">
    <location>
        <begin position="440"/>
        <end position="644"/>
    </location>
</feature>